<accession>A0ABQ6CTW7</accession>
<name>A0ABQ6CTW7_9HYPH</name>
<dbReference type="RefSeq" id="WP_284316491.1">
    <property type="nucleotide sequence ID" value="NZ_BSPC01000075.1"/>
</dbReference>
<gene>
    <name evidence="1" type="ORF">GCM10007874_65800</name>
</gene>
<dbReference type="EMBL" id="BSPC01000075">
    <property type="protein sequence ID" value="GLS23559.1"/>
    <property type="molecule type" value="Genomic_DNA"/>
</dbReference>
<dbReference type="Proteomes" id="UP001156882">
    <property type="component" value="Unassembled WGS sequence"/>
</dbReference>
<keyword evidence="2" id="KW-1185">Reference proteome</keyword>
<dbReference type="PANTHER" id="PTHR38785">
    <property type="entry name" value="HOMOLOG OF VIRK"/>
    <property type="match status" value="1"/>
</dbReference>
<comment type="caution">
    <text evidence="1">The sequence shown here is derived from an EMBL/GenBank/DDBJ whole genome shotgun (WGS) entry which is preliminary data.</text>
</comment>
<evidence type="ECO:0008006" key="3">
    <source>
        <dbReference type="Google" id="ProtNLM"/>
    </source>
</evidence>
<organism evidence="1 2">
    <name type="scientific">Labrys miyagiensis</name>
    <dbReference type="NCBI Taxonomy" id="346912"/>
    <lineage>
        <taxon>Bacteria</taxon>
        <taxon>Pseudomonadati</taxon>
        <taxon>Pseudomonadota</taxon>
        <taxon>Alphaproteobacteria</taxon>
        <taxon>Hyphomicrobiales</taxon>
        <taxon>Xanthobacteraceae</taxon>
        <taxon>Labrys</taxon>
    </lineage>
</organism>
<evidence type="ECO:0000313" key="1">
    <source>
        <dbReference type="EMBL" id="GLS23559.1"/>
    </source>
</evidence>
<dbReference type="Pfam" id="PF04393">
    <property type="entry name" value="DUF535"/>
    <property type="match status" value="1"/>
</dbReference>
<dbReference type="PANTHER" id="PTHR38785:SF1">
    <property type="entry name" value="HOMOLOG OF VIRK"/>
    <property type="match status" value="1"/>
</dbReference>
<sequence>MITSRRFSQAERIWLLRSLLAPAASVRWSAFIGKLYERYAHTAPNTAVLSRPLRNFGIRGLSPGRRVGLMCCHHAMMEQIFRPEFLSRVYTNTFIDLAVLESKGVHFRIGLCNSGRLTMPREGELVFFFQNIDTGAYLAKKSVFLSMVKGEPVLVIGGVQGSPGAKTSIIAATRKMHGLRPKDAVLLAVRAFAYDVGIAEVQAVSNATHVITADNRQRKFSDYDDYWVERGATPAQPYGFRMPARIEAIEGGKGRDELKRQIVTAVDSAVAGWLKSGSADVPSTLR</sequence>
<evidence type="ECO:0000313" key="2">
    <source>
        <dbReference type="Proteomes" id="UP001156882"/>
    </source>
</evidence>
<protein>
    <recommendedName>
        <fullName evidence="3">DUF535 domain-containing protein</fullName>
    </recommendedName>
</protein>
<reference evidence="2" key="1">
    <citation type="journal article" date="2019" name="Int. J. Syst. Evol. Microbiol.">
        <title>The Global Catalogue of Microorganisms (GCM) 10K type strain sequencing project: providing services to taxonomists for standard genome sequencing and annotation.</title>
        <authorList>
            <consortium name="The Broad Institute Genomics Platform"/>
            <consortium name="The Broad Institute Genome Sequencing Center for Infectious Disease"/>
            <person name="Wu L."/>
            <person name="Ma J."/>
        </authorList>
    </citation>
    <scope>NUCLEOTIDE SEQUENCE [LARGE SCALE GENOMIC DNA]</scope>
    <source>
        <strain evidence="2">NBRC 101365</strain>
    </source>
</reference>
<dbReference type="InterPro" id="IPR007488">
    <property type="entry name" value="DUF535"/>
</dbReference>
<proteinExistence type="predicted"/>